<accession>A0A392QXD0</accession>
<sequence length="39" mass="4249">MGSAGVIGQEERREYAVVRGLSSIEQGDNQEQVSAPEDR</sequence>
<dbReference type="EMBL" id="LXQA010162295">
    <property type="protein sequence ID" value="MCI27915.1"/>
    <property type="molecule type" value="Genomic_DNA"/>
</dbReference>
<evidence type="ECO:0000313" key="2">
    <source>
        <dbReference type="EMBL" id="MCI27915.1"/>
    </source>
</evidence>
<reference evidence="2 3" key="1">
    <citation type="journal article" date="2018" name="Front. Plant Sci.">
        <title>Red Clover (Trifolium pratense) and Zigzag Clover (T. medium) - A Picture of Genomic Similarities and Differences.</title>
        <authorList>
            <person name="Dluhosova J."/>
            <person name="Istvanek J."/>
            <person name="Nedelnik J."/>
            <person name="Repkova J."/>
        </authorList>
    </citation>
    <scope>NUCLEOTIDE SEQUENCE [LARGE SCALE GENOMIC DNA]</scope>
    <source>
        <strain evidence="3">cv. 10/8</strain>
        <tissue evidence="2">Leaf</tissue>
    </source>
</reference>
<dbReference type="Proteomes" id="UP000265520">
    <property type="component" value="Unassembled WGS sequence"/>
</dbReference>
<name>A0A392QXD0_9FABA</name>
<protein>
    <submittedName>
        <fullName evidence="2">Uncharacterized protein</fullName>
    </submittedName>
</protein>
<dbReference type="AlphaFoldDB" id="A0A392QXD0"/>
<proteinExistence type="predicted"/>
<organism evidence="2 3">
    <name type="scientific">Trifolium medium</name>
    <dbReference type="NCBI Taxonomy" id="97028"/>
    <lineage>
        <taxon>Eukaryota</taxon>
        <taxon>Viridiplantae</taxon>
        <taxon>Streptophyta</taxon>
        <taxon>Embryophyta</taxon>
        <taxon>Tracheophyta</taxon>
        <taxon>Spermatophyta</taxon>
        <taxon>Magnoliopsida</taxon>
        <taxon>eudicotyledons</taxon>
        <taxon>Gunneridae</taxon>
        <taxon>Pentapetalae</taxon>
        <taxon>rosids</taxon>
        <taxon>fabids</taxon>
        <taxon>Fabales</taxon>
        <taxon>Fabaceae</taxon>
        <taxon>Papilionoideae</taxon>
        <taxon>50 kb inversion clade</taxon>
        <taxon>NPAAA clade</taxon>
        <taxon>Hologalegina</taxon>
        <taxon>IRL clade</taxon>
        <taxon>Trifolieae</taxon>
        <taxon>Trifolium</taxon>
    </lineage>
</organism>
<keyword evidence="3" id="KW-1185">Reference proteome</keyword>
<evidence type="ECO:0000256" key="1">
    <source>
        <dbReference type="SAM" id="MobiDB-lite"/>
    </source>
</evidence>
<comment type="caution">
    <text evidence="2">The sequence shown here is derived from an EMBL/GenBank/DDBJ whole genome shotgun (WGS) entry which is preliminary data.</text>
</comment>
<evidence type="ECO:0000313" key="3">
    <source>
        <dbReference type="Proteomes" id="UP000265520"/>
    </source>
</evidence>
<feature type="region of interest" description="Disordered" evidence="1">
    <location>
        <begin position="18"/>
        <end position="39"/>
    </location>
</feature>
<feature type="compositionally biased region" description="Polar residues" evidence="1">
    <location>
        <begin position="23"/>
        <end position="33"/>
    </location>
</feature>